<evidence type="ECO:0000313" key="2">
    <source>
        <dbReference type="Proteomes" id="UP001230649"/>
    </source>
</evidence>
<reference evidence="1" key="1">
    <citation type="submission" date="2023-04" db="EMBL/GenBank/DDBJ databases">
        <title>Draft Genome sequencing of Naganishia species isolated from polar environments using Oxford Nanopore Technology.</title>
        <authorList>
            <person name="Leo P."/>
            <person name="Venkateswaran K."/>
        </authorList>
    </citation>
    <scope>NUCLEOTIDE SEQUENCE</scope>
    <source>
        <strain evidence="1">MNA-CCFEE 5262</strain>
    </source>
</reference>
<organism evidence="1 2">
    <name type="scientific">Naganishia adeliensis</name>
    <dbReference type="NCBI Taxonomy" id="92952"/>
    <lineage>
        <taxon>Eukaryota</taxon>
        <taxon>Fungi</taxon>
        <taxon>Dikarya</taxon>
        <taxon>Basidiomycota</taxon>
        <taxon>Agaricomycotina</taxon>
        <taxon>Tremellomycetes</taxon>
        <taxon>Filobasidiales</taxon>
        <taxon>Filobasidiaceae</taxon>
        <taxon>Naganishia</taxon>
    </lineage>
</organism>
<evidence type="ECO:0000313" key="1">
    <source>
        <dbReference type="EMBL" id="KAJ9111873.1"/>
    </source>
</evidence>
<accession>A0ACC2WKE2</accession>
<sequence>MVVVRTLKASASDPQAATPNITSSGIRSSASAPAVQPSNSNHALPSSLATSQSTNNAIRDAPSTEFSSLYASDFNYSIWPEDLVVSSSSRIMRDPDTIYERDGDTASIANTISQLTLGEYHSSRLAVHDRSDTSSPSGVSTSEEDEEDNQDRVDDQNPYRISIPSRRPATTEPYPRPVQARALWTSNSDEEINMDRDNVVAHKHGWKGSSMKAVQTQGEGVSESKAAFLPATSGEVDEAAANRLPNEIIMNILRFVTDIKDLKRALLISRAWCQCTVPVIWTKPVFSSRDSKTLTECIKILRLANSFFNYARFVRRLNFAPLHGTLQDRQLIEFAVCSRLERLVLTDSRYIGSRTLAKVLGQMKDLVAVDLSGVLTTNDGVLKTIAATCTKLQGINLTKCNQITDEGVVALAKHAKYLRRIKIAECRKLTDESITALAHYCPLILEFDLQNIPGMTDKSMREVWSHSAYLRELRLTGNENITADGFPSLTAFIEDGDTLEGSGKSSDGSLVSDPSSFATRLLCHQAPKADSLIYLRTVDLTGCSGITDEAIASMIAAASKIRALTLAKCVLLTDAAIESVAKLGKQLHYLHAAHLNQHVNYVTNITDQAIHALVDAIENDDPTLERVHLSFCDNLTVRAITRLLRHIPGITHLSLTGVNAFRHKQYQTFCREAPSDFNSHQRAAFCVFSGKGVSDLREYLLRQDRAEHNASDIAYTGLPTFGSIPHYRSTSRNHVMTYGNATLPEPPMPGAADTSSYAMNGPYNVAAPGLPLTAGFSVSYRNPDPWAQGLAAQAESGSSSRGQDRPRANSHPNLDTRRVNDRGYM</sequence>
<keyword evidence="2" id="KW-1185">Reference proteome</keyword>
<protein>
    <submittedName>
        <fullName evidence="1">Uncharacterized protein</fullName>
    </submittedName>
</protein>
<dbReference type="Proteomes" id="UP001230649">
    <property type="component" value="Unassembled WGS sequence"/>
</dbReference>
<gene>
    <name evidence="1" type="ORF">QFC20_002460</name>
</gene>
<proteinExistence type="predicted"/>
<comment type="caution">
    <text evidence="1">The sequence shown here is derived from an EMBL/GenBank/DDBJ whole genome shotgun (WGS) entry which is preliminary data.</text>
</comment>
<name>A0ACC2WKE2_9TREE</name>
<dbReference type="EMBL" id="JASBWS010000017">
    <property type="protein sequence ID" value="KAJ9111873.1"/>
    <property type="molecule type" value="Genomic_DNA"/>
</dbReference>